<dbReference type="InterPro" id="IPR018490">
    <property type="entry name" value="cNMP-bd_dom_sf"/>
</dbReference>
<dbReference type="Proteomes" id="UP001154240">
    <property type="component" value="Unassembled WGS sequence"/>
</dbReference>
<evidence type="ECO:0000256" key="1">
    <source>
        <dbReference type="ARBA" id="ARBA00023015"/>
    </source>
</evidence>
<sequence length="226" mass="24595">MELMSFLKQVPLFAGLTAPQYDELAMIITLQDYARGQSIFAEGDPGTGFYVVMEGLVKIYKLSIEGKEQILHIFGPGEPFAEAAVFIGSTFPAHALALEKSRTIFIPRHAFIELIQANPALAMNMLAALSMRLKKFAHLIEDLSLKEVPGRVAAHLLYLSTQQGDSDTVKLNIGKAQLASLLGTIPETLSRILSKLGKQGLISSDGPQITILDRDGLEDLAMGEKL</sequence>
<dbReference type="PRINTS" id="PR00034">
    <property type="entry name" value="HTHCRP"/>
</dbReference>
<gene>
    <name evidence="6" type="ORF">OLX77_03820</name>
</gene>
<evidence type="ECO:0000259" key="5">
    <source>
        <dbReference type="PROSITE" id="PS51063"/>
    </source>
</evidence>
<keyword evidence="2" id="KW-0238">DNA-binding</keyword>
<dbReference type="PROSITE" id="PS50042">
    <property type="entry name" value="CNMP_BINDING_3"/>
    <property type="match status" value="1"/>
</dbReference>
<proteinExistence type="predicted"/>
<organism evidence="6 7">
    <name type="scientific">Thiovibrio frasassiensis</name>
    <dbReference type="NCBI Taxonomy" id="2984131"/>
    <lineage>
        <taxon>Bacteria</taxon>
        <taxon>Pseudomonadati</taxon>
        <taxon>Thermodesulfobacteriota</taxon>
        <taxon>Desulfobulbia</taxon>
        <taxon>Desulfobulbales</taxon>
        <taxon>Thiovibrionaceae</taxon>
        <taxon>Thiovibrio</taxon>
    </lineage>
</organism>
<dbReference type="Pfam" id="PF00027">
    <property type="entry name" value="cNMP_binding"/>
    <property type="match status" value="1"/>
</dbReference>
<dbReference type="Gene3D" id="1.10.10.10">
    <property type="entry name" value="Winged helix-like DNA-binding domain superfamily/Winged helix DNA-binding domain"/>
    <property type="match status" value="1"/>
</dbReference>
<reference evidence="6" key="1">
    <citation type="journal article" date="2022" name="bioRxiv">
        <title>Thiovibrio frasassiensisgen. nov., sp. nov., an autotrophic, elemental sulfur disproportionating bacterium isolated from sulfidic karst sediment, and proposal of Thiovibrionaceae fam. nov.</title>
        <authorList>
            <person name="Aronson H."/>
            <person name="Thomas C."/>
            <person name="Bhattacharyya M."/>
            <person name="Eckstein S."/>
            <person name="Jensen S."/>
            <person name="Barco R."/>
            <person name="Macalady J."/>
            <person name="Amend J."/>
        </authorList>
    </citation>
    <scope>NUCLEOTIDE SEQUENCE</scope>
    <source>
        <strain evidence="6">RS19-109</strain>
    </source>
</reference>
<evidence type="ECO:0000313" key="6">
    <source>
        <dbReference type="EMBL" id="MDG4475287.1"/>
    </source>
</evidence>
<dbReference type="SUPFAM" id="SSF46785">
    <property type="entry name" value="Winged helix' DNA-binding domain"/>
    <property type="match status" value="1"/>
</dbReference>
<dbReference type="AlphaFoldDB" id="A0A9X4MEM2"/>
<dbReference type="InterPro" id="IPR036390">
    <property type="entry name" value="WH_DNA-bd_sf"/>
</dbReference>
<dbReference type="SMART" id="SM00419">
    <property type="entry name" value="HTH_CRP"/>
    <property type="match status" value="1"/>
</dbReference>
<evidence type="ECO:0000256" key="2">
    <source>
        <dbReference type="ARBA" id="ARBA00023125"/>
    </source>
</evidence>
<dbReference type="GO" id="GO:0003700">
    <property type="term" value="F:DNA-binding transcription factor activity"/>
    <property type="evidence" value="ECO:0007669"/>
    <property type="project" value="TreeGrafter"/>
</dbReference>
<dbReference type="RefSeq" id="WP_307632262.1">
    <property type="nucleotide sequence ID" value="NZ_JAPHEH010000001.1"/>
</dbReference>
<dbReference type="CDD" id="cd00038">
    <property type="entry name" value="CAP_ED"/>
    <property type="match status" value="1"/>
</dbReference>
<keyword evidence="7" id="KW-1185">Reference proteome</keyword>
<dbReference type="SMART" id="SM00100">
    <property type="entry name" value="cNMP"/>
    <property type="match status" value="1"/>
</dbReference>
<dbReference type="InterPro" id="IPR012318">
    <property type="entry name" value="HTH_CRP"/>
</dbReference>
<dbReference type="Gene3D" id="2.60.120.10">
    <property type="entry name" value="Jelly Rolls"/>
    <property type="match status" value="1"/>
</dbReference>
<dbReference type="EMBL" id="JAPHEH010000001">
    <property type="protein sequence ID" value="MDG4475287.1"/>
    <property type="molecule type" value="Genomic_DNA"/>
</dbReference>
<keyword evidence="1" id="KW-0805">Transcription regulation</keyword>
<feature type="domain" description="Cyclic nucleotide-binding" evidence="4">
    <location>
        <begin position="12"/>
        <end position="132"/>
    </location>
</feature>
<dbReference type="InterPro" id="IPR014710">
    <property type="entry name" value="RmlC-like_jellyroll"/>
</dbReference>
<accession>A0A9X4MEM2</accession>
<dbReference type="PANTHER" id="PTHR24567">
    <property type="entry name" value="CRP FAMILY TRANSCRIPTIONAL REGULATORY PROTEIN"/>
    <property type="match status" value="1"/>
</dbReference>
<evidence type="ECO:0000256" key="3">
    <source>
        <dbReference type="ARBA" id="ARBA00023163"/>
    </source>
</evidence>
<feature type="domain" description="HTH crp-type" evidence="5">
    <location>
        <begin position="146"/>
        <end position="215"/>
    </location>
</feature>
<dbReference type="GO" id="GO:0003677">
    <property type="term" value="F:DNA binding"/>
    <property type="evidence" value="ECO:0007669"/>
    <property type="project" value="UniProtKB-KW"/>
</dbReference>
<protein>
    <submittedName>
        <fullName evidence="6">Crp/Fnr family transcriptional regulator</fullName>
    </submittedName>
</protein>
<dbReference type="PROSITE" id="PS51063">
    <property type="entry name" value="HTH_CRP_2"/>
    <property type="match status" value="1"/>
</dbReference>
<dbReference type="SUPFAM" id="SSF51206">
    <property type="entry name" value="cAMP-binding domain-like"/>
    <property type="match status" value="1"/>
</dbReference>
<dbReference type="CDD" id="cd00092">
    <property type="entry name" value="HTH_CRP"/>
    <property type="match status" value="1"/>
</dbReference>
<reference evidence="6" key="2">
    <citation type="submission" date="2022-10" db="EMBL/GenBank/DDBJ databases">
        <authorList>
            <person name="Aronson H.S."/>
        </authorList>
    </citation>
    <scope>NUCLEOTIDE SEQUENCE</scope>
    <source>
        <strain evidence="6">RS19-109</strain>
    </source>
</reference>
<name>A0A9X4MEM2_9BACT</name>
<dbReference type="Pfam" id="PF13545">
    <property type="entry name" value="HTH_Crp_2"/>
    <property type="match status" value="1"/>
</dbReference>
<dbReference type="PANTHER" id="PTHR24567:SF68">
    <property type="entry name" value="DNA-BINDING TRANSCRIPTIONAL DUAL REGULATOR CRP"/>
    <property type="match status" value="1"/>
</dbReference>
<dbReference type="InterPro" id="IPR050397">
    <property type="entry name" value="Env_Response_Regulators"/>
</dbReference>
<dbReference type="GO" id="GO:0005829">
    <property type="term" value="C:cytosol"/>
    <property type="evidence" value="ECO:0007669"/>
    <property type="project" value="TreeGrafter"/>
</dbReference>
<comment type="caution">
    <text evidence="6">The sequence shown here is derived from an EMBL/GenBank/DDBJ whole genome shotgun (WGS) entry which is preliminary data.</text>
</comment>
<dbReference type="InterPro" id="IPR000595">
    <property type="entry name" value="cNMP-bd_dom"/>
</dbReference>
<evidence type="ECO:0000259" key="4">
    <source>
        <dbReference type="PROSITE" id="PS50042"/>
    </source>
</evidence>
<evidence type="ECO:0000313" key="7">
    <source>
        <dbReference type="Proteomes" id="UP001154240"/>
    </source>
</evidence>
<dbReference type="InterPro" id="IPR036388">
    <property type="entry name" value="WH-like_DNA-bd_sf"/>
</dbReference>
<keyword evidence="3" id="KW-0804">Transcription</keyword>